<dbReference type="OrthoDB" id="6243574at2759"/>
<dbReference type="Proteomes" id="UP000272942">
    <property type="component" value="Unassembled WGS sequence"/>
</dbReference>
<name>A0A183BDG7_9TREM</name>
<dbReference type="GO" id="GO:0007508">
    <property type="term" value="P:larval heart development"/>
    <property type="evidence" value="ECO:0007669"/>
    <property type="project" value="TreeGrafter"/>
</dbReference>
<dbReference type="EMBL" id="UZAN01068261">
    <property type="protein sequence ID" value="VDP94541.1"/>
    <property type="molecule type" value="Genomic_DNA"/>
</dbReference>
<organism evidence="3">
    <name type="scientific">Echinostoma caproni</name>
    <dbReference type="NCBI Taxonomy" id="27848"/>
    <lineage>
        <taxon>Eukaryota</taxon>
        <taxon>Metazoa</taxon>
        <taxon>Spiralia</taxon>
        <taxon>Lophotrochozoa</taxon>
        <taxon>Platyhelminthes</taxon>
        <taxon>Trematoda</taxon>
        <taxon>Digenea</taxon>
        <taxon>Plagiorchiida</taxon>
        <taxon>Echinostomata</taxon>
        <taxon>Echinostomatoidea</taxon>
        <taxon>Echinostomatidae</taxon>
        <taxon>Echinostoma</taxon>
    </lineage>
</organism>
<reference evidence="3" key="1">
    <citation type="submission" date="2016-06" db="UniProtKB">
        <authorList>
            <consortium name="WormBaseParasite"/>
        </authorList>
    </citation>
    <scope>IDENTIFICATION</scope>
</reference>
<dbReference type="AlphaFoldDB" id="A0A183BDG7"/>
<dbReference type="PANTHER" id="PTHR33395:SF22">
    <property type="entry name" value="REVERSE TRANSCRIPTASE DOMAIN-CONTAINING PROTEIN"/>
    <property type="match status" value="1"/>
</dbReference>
<dbReference type="GO" id="GO:0061343">
    <property type="term" value="P:cell adhesion involved in heart morphogenesis"/>
    <property type="evidence" value="ECO:0007669"/>
    <property type="project" value="TreeGrafter"/>
</dbReference>
<protein>
    <submittedName>
        <fullName evidence="3">Reverse transcriptase domain-containing protein</fullName>
    </submittedName>
</protein>
<dbReference type="PANTHER" id="PTHR33395">
    <property type="entry name" value="TRANSCRIPTASE, PUTATIVE-RELATED-RELATED"/>
    <property type="match status" value="1"/>
</dbReference>
<dbReference type="WBParaSite" id="ECPE_0001729701-mRNA-1">
    <property type="protein sequence ID" value="ECPE_0001729701-mRNA-1"/>
    <property type="gene ID" value="ECPE_0001729701"/>
</dbReference>
<proteinExistence type="predicted"/>
<evidence type="ECO:0000313" key="2">
    <source>
        <dbReference type="Proteomes" id="UP000272942"/>
    </source>
</evidence>
<keyword evidence="2" id="KW-1185">Reference proteome</keyword>
<reference evidence="1 2" key="2">
    <citation type="submission" date="2018-11" db="EMBL/GenBank/DDBJ databases">
        <authorList>
            <consortium name="Pathogen Informatics"/>
        </authorList>
    </citation>
    <scope>NUCLEOTIDE SEQUENCE [LARGE SCALE GENOMIC DNA]</scope>
    <source>
        <strain evidence="1 2">Egypt</strain>
    </source>
</reference>
<sequence length="113" mass="12102">MARGAKVHSTDLGRPLPDLLRRLLKQRMVPFVLEAKEAEVALKQLDQNKAAGPDGLHPAILRLIADIIAGALTQLYNRSLASGTVPADWTTAEVEPIHKGGSRVVSAQHPNAA</sequence>
<gene>
    <name evidence="1" type="ORF">ECPE_LOCUS17252</name>
</gene>
<evidence type="ECO:0000313" key="1">
    <source>
        <dbReference type="EMBL" id="VDP94541.1"/>
    </source>
</evidence>
<dbReference type="GO" id="GO:0031012">
    <property type="term" value="C:extracellular matrix"/>
    <property type="evidence" value="ECO:0007669"/>
    <property type="project" value="TreeGrafter"/>
</dbReference>
<accession>A0A183BDG7</accession>
<evidence type="ECO:0000313" key="3">
    <source>
        <dbReference type="WBParaSite" id="ECPE_0001729701-mRNA-1"/>
    </source>
</evidence>